<dbReference type="RefSeq" id="WP_184727422.1">
    <property type="nucleotide sequence ID" value="NZ_JACHIW010000001.1"/>
</dbReference>
<evidence type="ECO:0000256" key="1">
    <source>
        <dbReference type="SAM" id="MobiDB-lite"/>
    </source>
</evidence>
<keyword evidence="2" id="KW-0472">Membrane</keyword>
<keyword evidence="4" id="KW-1185">Reference proteome</keyword>
<dbReference type="Proteomes" id="UP000584374">
    <property type="component" value="Unassembled WGS sequence"/>
</dbReference>
<keyword evidence="2" id="KW-0812">Transmembrane</keyword>
<name>A0A840Q8T5_9PSEU</name>
<evidence type="ECO:0000313" key="3">
    <source>
        <dbReference type="EMBL" id="MBB5156250.1"/>
    </source>
</evidence>
<organism evidence="3 4">
    <name type="scientific">Saccharopolyspora phatthalungensis</name>
    <dbReference type="NCBI Taxonomy" id="664693"/>
    <lineage>
        <taxon>Bacteria</taxon>
        <taxon>Bacillati</taxon>
        <taxon>Actinomycetota</taxon>
        <taxon>Actinomycetes</taxon>
        <taxon>Pseudonocardiales</taxon>
        <taxon>Pseudonocardiaceae</taxon>
        <taxon>Saccharopolyspora</taxon>
    </lineage>
</organism>
<feature type="region of interest" description="Disordered" evidence="1">
    <location>
        <begin position="225"/>
        <end position="275"/>
    </location>
</feature>
<proteinExistence type="predicted"/>
<comment type="caution">
    <text evidence="3">The sequence shown here is derived from an EMBL/GenBank/DDBJ whole genome shotgun (WGS) entry which is preliminary data.</text>
</comment>
<reference evidence="3 4" key="1">
    <citation type="submission" date="2020-08" db="EMBL/GenBank/DDBJ databases">
        <title>Sequencing the genomes of 1000 actinobacteria strains.</title>
        <authorList>
            <person name="Klenk H.-P."/>
        </authorList>
    </citation>
    <scope>NUCLEOTIDE SEQUENCE [LARGE SCALE GENOMIC DNA]</scope>
    <source>
        <strain evidence="3 4">DSM 45584</strain>
    </source>
</reference>
<feature type="transmembrane region" description="Helical" evidence="2">
    <location>
        <begin position="114"/>
        <end position="133"/>
    </location>
</feature>
<evidence type="ECO:0000313" key="4">
    <source>
        <dbReference type="Proteomes" id="UP000584374"/>
    </source>
</evidence>
<feature type="transmembrane region" description="Helical" evidence="2">
    <location>
        <begin position="16"/>
        <end position="37"/>
    </location>
</feature>
<evidence type="ECO:0008006" key="5">
    <source>
        <dbReference type="Google" id="ProtNLM"/>
    </source>
</evidence>
<dbReference type="AlphaFoldDB" id="A0A840Q8T5"/>
<dbReference type="Pfam" id="PF14325">
    <property type="entry name" value="DUF4383"/>
    <property type="match status" value="1"/>
</dbReference>
<keyword evidence="2" id="KW-1133">Transmembrane helix</keyword>
<evidence type="ECO:0000256" key="2">
    <source>
        <dbReference type="SAM" id="Phobius"/>
    </source>
</evidence>
<feature type="compositionally biased region" description="Polar residues" evidence="1">
    <location>
        <begin position="243"/>
        <end position="253"/>
    </location>
</feature>
<feature type="transmembrane region" description="Helical" evidence="2">
    <location>
        <begin position="57"/>
        <end position="76"/>
    </location>
</feature>
<feature type="compositionally biased region" description="Basic and acidic residues" evidence="1">
    <location>
        <begin position="254"/>
        <end position="275"/>
    </location>
</feature>
<dbReference type="EMBL" id="JACHIW010000001">
    <property type="protein sequence ID" value="MBB5156250.1"/>
    <property type="molecule type" value="Genomic_DNA"/>
</dbReference>
<sequence length="275" mass="30586">MRMDRYLPPDHPLSRFYRVGAAIFGAFLLAFGMLGLANRVPLFTTSGIDIVGLSSNGLLAVVSVVVGVILVGAAAWGGPVASTTTAAIGVLFFLSGLIHLGLLNTPWNPFAFKLQNVVFSLIAGMLLMFFGFYGRVSGGLPEDNPYVRYRHHEPPAGELPEQRLADERRIAELEPFCDAEVAVAEGHPTPQQDRMVRAEMWRHMQEERRRAYEHYLEAGRSPEQQISAQNLWADFEVPERRNAPQQNAQSQHPDTQHPESRGAERKAPERKATES</sequence>
<accession>A0A840Q8T5</accession>
<gene>
    <name evidence="3" type="ORF">BJ970_003784</name>
</gene>
<feature type="transmembrane region" description="Helical" evidence="2">
    <location>
        <begin position="83"/>
        <end position="102"/>
    </location>
</feature>
<protein>
    <recommendedName>
        <fullName evidence="5">DUF4383 domain-containing protein</fullName>
    </recommendedName>
</protein>